<gene>
    <name evidence="3" type="ORF">CLV43_10549</name>
</gene>
<sequence length="341" mass="36906">MSLSDGDEALSPWLAHQSGVRPVESVPVKVLRSADSPRTAGEDANHVYALAEVDAPLPPIIVYRPTMRVVDGMHRLRAALLRAREEIEVQFFDGTEDDAFVLAVEANTRNGLPLSLADRRVAAARIMSTHPHRSDRWTAQVSGLSANTVGAMRKYSNPGGDGPTARVGRDGRVRPLDSSDGRRIAGELMRANPGRSLRDIARVAGIAPSTALDVRRRLQSGADPAVTRRKATEAETGPVSAGTPQPQREVNPEEILRRLRNDPSLRFTEAGKSLLRWLGAHTVEDGLAALPLDAIPTHCIGTVADLAQYNAGSWARLSEQLAALRTDRRTTDDAPRTGERA</sequence>
<reference evidence="3 4" key="1">
    <citation type="submission" date="2018-03" db="EMBL/GenBank/DDBJ databases">
        <title>Genomic Encyclopedia of Archaeal and Bacterial Type Strains, Phase II (KMG-II): from individual species to whole genera.</title>
        <authorList>
            <person name="Goeker M."/>
        </authorList>
    </citation>
    <scope>NUCLEOTIDE SEQUENCE [LARGE SCALE GENOMIC DNA]</scope>
    <source>
        <strain evidence="3 4">DSM 44720</strain>
    </source>
</reference>
<feature type="region of interest" description="Disordered" evidence="1">
    <location>
        <begin position="153"/>
        <end position="179"/>
    </location>
</feature>
<protein>
    <submittedName>
        <fullName evidence="3">ParB-like chromosome segregation protein Spo0J</fullName>
    </submittedName>
</protein>
<dbReference type="SMART" id="SM00470">
    <property type="entry name" value="ParB"/>
    <property type="match status" value="1"/>
</dbReference>
<evidence type="ECO:0000256" key="1">
    <source>
        <dbReference type="SAM" id="MobiDB-lite"/>
    </source>
</evidence>
<evidence type="ECO:0000313" key="4">
    <source>
        <dbReference type="Proteomes" id="UP000239494"/>
    </source>
</evidence>
<comment type="caution">
    <text evidence="3">The sequence shown here is derived from an EMBL/GenBank/DDBJ whole genome shotgun (WGS) entry which is preliminary data.</text>
</comment>
<dbReference type="RefSeq" id="WP_245886618.1">
    <property type="nucleotide sequence ID" value="NZ_PVTF01000005.1"/>
</dbReference>
<name>A0A2T0T6M6_9PSEU</name>
<dbReference type="EMBL" id="PVTF01000005">
    <property type="protein sequence ID" value="PRY41291.1"/>
    <property type="molecule type" value="Genomic_DNA"/>
</dbReference>
<dbReference type="Proteomes" id="UP000239494">
    <property type="component" value="Unassembled WGS sequence"/>
</dbReference>
<accession>A0A2T0T6M6</accession>
<evidence type="ECO:0000259" key="2">
    <source>
        <dbReference type="SMART" id="SM00470"/>
    </source>
</evidence>
<dbReference type="InterPro" id="IPR003115">
    <property type="entry name" value="ParB_N"/>
</dbReference>
<feature type="domain" description="ParB-like N-terminal" evidence="2">
    <location>
        <begin position="24"/>
        <end position="108"/>
    </location>
</feature>
<dbReference type="InterPro" id="IPR036086">
    <property type="entry name" value="ParB/Sulfiredoxin_sf"/>
</dbReference>
<evidence type="ECO:0000313" key="3">
    <source>
        <dbReference type="EMBL" id="PRY41291.1"/>
    </source>
</evidence>
<feature type="region of interest" description="Disordered" evidence="1">
    <location>
        <begin position="216"/>
        <end position="250"/>
    </location>
</feature>
<dbReference type="SUPFAM" id="SSF110849">
    <property type="entry name" value="ParB/Sulfiredoxin"/>
    <property type="match status" value="1"/>
</dbReference>
<keyword evidence="4" id="KW-1185">Reference proteome</keyword>
<proteinExistence type="predicted"/>
<feature type="compositionally biased region" description="Basic and acidic residues" evidence="1">
    <location>
        <begin position="167"/>
        <end position="179"/>
    </location>
</feature>
<organism evidence="3 4">
    <name type="scientific">Umezawaea tangerina</name>
    <dbReference type="NCBI Taxonomy" id="84725"/>
    <lineage>
        <taxon>Bacteria</taxon>
        <taxon>Bacillati</taxon>
        <taxon>Actinomycetota</taxon>
        <taxon>Actinomycetes</taxon>
        <taxon>Pseudonocardiales</taxon>
        <taxon>Pseudonocardiaceae</taxon>
        <taxon>Umezawaea</taxon>
    </lineage>
</organism>
<dbReference type="AlphaFoldDB" id="A0A2T0T6M6"/>